<accession>A0A660SRE8</accession>
<gene>
    <name evidence="2" type="ORF">DRP43_00160</name>
</gene>
<evidence type="ECO:0000313" key="3">
    <source>
        <dbReference type="Proteomes" id="UP000271125"/>
    </source>
</evidence>
<organism evidence="2 3">
    <name type="scientific">candidate division TA06 bacterium</name>
    <dbReference type="NCBI Taxonomy" id="2250710"/>
    <lineage>
        <taxon>Bacteria</taxon>
        <taxon>Bacteria division TA06</taxon>
    </lineage>
</organism>
<dbReference type="AlphaFoldDB" id="A0A660SRE8"/>
<dbReference type="InterPro" id="IPR027417">
    <property type="entry name" value="P-loop_NTPase"/>
</dbReference>
<dbReference type="GO" id="GO:0005524">
    <property type="term" value="F:ATP binding"/>
    <property type="evidence" value="ECO:0007669"/>
    <property type="project" value="InterPro"/>
</dbReference>
<proteinExistence type="predicted"/>
<dbReference type="CDD" id="cd02028">
    <property type="entry name" value="UMPK_like"/>
    <property type="match status" value="1"/>
</dbReference>
<protein>
    <submittedName>
        <fullName evidence="2">Nucleoside kinase</fullName>
    </submittedName>
</protein>
<dbReference type="EMBL" id="QNBD01000004">
    <property type="protein sequence ID" value="RKX72646.1"/>
    <property type="molecule type" value="Genomic_DNA"/>
</dbReference>
<sequence>MPKDTDEKIKIRYKGKVYSFDNPIKGKDLIKNLNIPRKDFVVAIVKNNTHIRLSDVIDSNCMVDFIYLNSVNGMRIYSSTFFIILLKAFYDLFPNGQLVIDHSISKGYYCYPELGRLFDYYDIKKLSRKIEEIISKNLPITMKNMDVNQARDFFKQKGFFDTYELLKFLDSGNLSVYFLKDNCEFYNEPLLPSTGYIKKFNLRSYSPGFIVQIPYYTKEGRIPEFVEEKKLFTIFRETYNQNKILGINNVVNINKAICDDRIGEVIQLAESFHERKIQNIADEIDSRRSHLRFILISGPSSSGKTTFSKRLSIALRLHGIKPIAISLDDYFLDREKTPRDESGEYDYESLYAIDLELLTSNIFSLLRGDEITLPKFNFIDGKREGGKIIKLTKDQMLIIEGIHGLNPKLTENIPGYLKYNIYVSALTQLNIDFHHRIPTTDGRIIRRIVRDSLYRGHSALSTIKMWANVRKGEEKNIFPYQENADVMFNSALVYELALLKGMVTPLLKEIDDSKEEYPEASRLLNFLSFFKSIDDKEIPPTSILREFIGGSSFNY</sequence>
<comment type="caution">
    <text evidence="2">The sequence shown here is derived from an EMBL/GenBank/DDBJ whole genome shotgun (WGS) entry which is preliminary data.</text>
</comment>
<keyword evidence="2" id="KW-0418">Kinase</keyword>
<name>A0A660SRE8_UNCT6</name>
<keyword evidence="2" id="KW-0808">Transferase</keyword>
<dbReference type="Gene3D" id="3.40.50.300">
    <property type="entry name" value="P-loop containing nucleotide triphosphate hydrolases"/>
    <property type="match status" value="1"/>
</dbReference>
<evidence type="ECO:0000259" key="1">
    <source>
        <dbReference type="SMART" id="SM00382"/>
    </source>
</evidence>
<dbReference type="SUPFAM" id="SSF55186">
    <property type="entry name" value="ThrRS/AlaRS common domain"/>
    <property type="match status" value="1"/>
</dbReference>
<reference evidence="2 3" key="1">
    <citation type="submission" date="2018-06" db="EMBL/GenBank/DDBJ databases">
        <title>Extensive metabolic versatility and redundancy in microbially diverse, dynamic hydrothermal sediments.</title>
        <authorList>
            <person name="Dombrowski N."/>
            <person name="Teske A."/>
            <person name="Baker B.J."/>
        </authorList>
    </citation>
    <scope>NUCLEOTIDE SEQUENCE [LARGE SCALE GENOMIC DNA]</scope>
    <source>
        <strain evidence="2">B10_G13</strain>
    </source>
</reference>
<dbReference type="InterPro" id="IPR018163">
    <property type="entry name" value="Thr/Ala-tRNA-synth_IIc_edit"/>
</dbReference>
<feature type="domain" description="AAA+ ATPase" evidence="1">
    <location>
        <begin position="290"/>
        <end position="450"/>
    </location>
</feature>
<dbReference type="SUPFAM" id="SSF52540">
    <property type="entry name" value="P-loop containing nucleoside triphosphate hydrolases"/>
    <property type="match status" value="1"/>
</dbReference>
<evidence type="ECO:0000313" key="2">
    <source>
        <dbReference type="EMBL" id="RKX72646.1"/>
    </source>
</evidence>
<dbReference type="InterPro" id="IPR006083">
    <property type="entry name" value="PRK/URK"/>
</dbReference>
<dbReference type="Gene3D" id="3.30.980.10">
    <property type="entry name" value="Threonyl-trna Synthetase, Chain A, domain 2"/>
    <property type="match status" value="1"/>
</dbReference>
<dbReference type="Proteomes" id="UP000271125">
    <property type="component" value="Unassembled WGS sequence"/>
</dbReference>
<dbReference type="GO" id="GO:0016301">
    <property type="term" value="F:kinase activity"/>
    <property type="evidence" value="ECO:0007669"/>
    <property type="project" value="UniProtKB-KW"/>
</dbReference>
<dbReference type="Pfam" id="PF00485">
    <property type="entry name" value="PRK"/>
    <property type="match status" value="1"/>
</dbReference>
<dbReference type="InterPro" id="IPR003593">
    <property type="entry name" value="AAA+_ATPase"/>
</dbReference>
<dbReference type="PANTHER" id="PTHR10285">
    <property type="entry name" value="URIDINE KINASE"/>
    <property type="match status" value="1"/>
</dbReference>
<dbReference type="SMART" id="SM00382">
    <property type="entry name" value="AAA"/>
    <property type="match status" value="1"/>
</dbReference>